<proteinExistence type="predicted"/>
<gene>
    <name evidence="1" type="ORF">A2785_01175</name>
</gene>
<comment type="caution">
    <text evidence="1">The sequence shown here is derived from an EMBL/GenBank/DDBJ whole genome shotgun (WGS) entry which is preliminary data.</text>
</comment>
<dbReference type="EMBL" id="MHCI01000001">
    <property type="protein sequence ID" value="OGY17437.1"/>
    <property type="molecule type" value="Genomic_DNA"/>
</dbReference>
<protein>
    <submittedName>
        <fullName evidence="1">Uncharacterized protein</fullName>
    </submittedName>
</protein>
<reference evidence="1 2" key="1">
    <citation type="journal article" date="2016" name="Nat. Commun.">
        <title>Thousands of microbial genomes shed light on interconnected biogeochemical processes in an aquifer system.</title>
        <authorList>
            <person name="Anantharaman K."/>
            <person name="Brown C.T."/>
            <person name="Hug L.A."/>
            <person name="Sharon I."/>
            <person name="Castelle C.J."/>
            <person name="Probst A.J."/>
            <person name="Thomas B.C."/>
            <person name="Singh A."/>
            <person name="Wilkins M.J."/>
            <person name="Karaoz U."/>
            <person name="Brodie E.L."/>
            <person name="Williams K.H."/>
            <person name="Hubbard S.S."/>
            <person name="Banfield J.F."/>
        </authorList>
    </citation>
    <scope>NUCLEOTIDE SEQUENCE [LARGE SCALE GENOMIC DNA]</scope>
</reference>
<evidence type="ECO:0000313" key="1">
    <source>
        <dbReference type="EMBL" id="OGY17437.1"/>
    </source>
</evidence>
<dbReference type="AlphaFoldDB" id="A0A1G1VQD4"/>
<sequence length="290" mass="33987">MAIFRISKNKVSKSRIKDDGFGDEFSLRDFFAENLEELLGIRFIEKEYPIQEGRIDTLGLDENNSPVIIEYKWKENEEVLAQGLFYSNWLLKNKKHFELLVDKKLGKNIIVNWDQPRVILVAQGFGRYIQGAVEQEKHIELLSYHFYEPDILHLESIYTPPTLKSSRKSAVRDEGVEYTLAYHLNKTSQEMQQKFKILREKILQLPEVEEKDSLKTGVAYRTTKSFAHIGFKPTWIHVLLRDPKYTSDTKILVRDVTSHEWGYKGLIKFTPETDVEYLFGLIKQSYESTL</sequence>
<dbReference type="Proteomes" id="UP000179069">
    <property type="component" value="Unassembled WGS sequence"/>
</dbReference>
<organism evidence="1 2">
    <name type="scientific">Candidatus Chisholmbacteria bacterium RIFCSPHIGHO2_01_FULL_49_18</name>
    <dbReference type="NCBI Taxonomy" id="1797590"/>
    <lineage>
        <taxon>Bacteria</taxon>
        <taxon>Candidatus Chisholmiibacteriota</taxon>
    </lineage>
</organism>
<evidence type="ECO:0000313" key="2">
    <source>
        <dbReference type="Proteomes" id="UP000179069"/>
    </source>
</evidence>
<name>A0A1G1VQD4_9BACT</name>
<accession>A0A1G1VQD4</accession>
<dbReference type="InterPro" id="IPR011856">
    <property type="entry name" value="tRNA_endonuc-like_dom_sf"/>
</dbReference>
<dbReference type="GO" id="GO:0003676">
    <property type="term" value="F:nucleic acid binding"/>
    <property type="evidence" value="ECO:0007669"/>
    <property type="project" value="InterPro"/>
</dbReference>
<dbReference type="Gene3D" id="3.40.1350.10">
    <property type="match status" value="1"/>
</dbReference>